<comment type="similarity">
    <text evidence="1 7">Belongs to the FliN/MopA/SpaO family.</text>
</comment>
<dbReference type="InterPro" id="IPR051469">
    <property type="entry name" value="FliN/MopA/SpaO"/>
</dbReference>
<keyword evidence="10" id="KW-0282">Flagellum</keyword>
<keyword evidence="3 7" id="KW-1003">Cell membrane</keyword>
<comment type="function">
    <text evidence="7">FliN is one of three proteins (FliG, FliN, FliM) that form the rotor-mounted switch complex (C ring), located at the base of the basal body. This complex interacts with the CheY and CheZ chemotaxis proteins, in addition to contacting components of the motor that determine the direction of flagellar rotation.</text>
</comment>
<dbReference type="PANTHER" id="PTHR43484:SF1">
    <property type="entry name" value="FLAGELLAR MOTOR SWITCH PROTEIN FLIN"/>
    <property type="match status" value="1"/>
</dbReference>
<keyword evidence="6 7" id="KW-0472">Membrane</keyword>
<dbReference type="InterPro" id="IPR001172">
    <property type="entry name" value="FliN_T3SS_HrcQb"/>
</dbReference>
<name>A0A0P7XAC1_9HYPH</name>
<keyword evidence="13" id="KW-1185">Reference proteome</keyword>
<dbReference type="GO" id="GO:0005886">
    <property type="term" value="C:plasma membrane"/>
    <property type="evidence" value="ECO:0007669"/>
    <property type="project" value="UniProtKB-SubCell"/>
</dbReference>
<dbReference type="NCBIfam" id="TIGR02480">
    <property type="entry name" value="fliN"/>
    <property type="match status" value="1"/>
</dbReference>
<dbReference type="AlphaFoldDB" id="A0A0P7XAC1"/>
<dbReference type="Proteomes" id="UP000182800">
    <property type="component" value="Unassembled WGS sequence"/>
</dbReference>
<feature type="region of interest" description="Disordered" evidence="8">
    <location>
        <begin position="1"/>
        <end position="31"/>
    </location>
</feature>
<gene>
    <name evidence="10" type="primary">fliNY</name>
    <name evidence="11" type="ORF">GA0071312_0525</name>
    <name evidence="10" type="ORF">HLUCCO17_03245</name>
</gene>
<reference evidence="11 13" key="2">
    <citation type="submission" date="2016-08" db="EMBL/GenBank/DDBJ databases">
        <authorList>
            <person name="Varghese N."/>
            <person name="Submissions Spin"/>
        </authorList>
    </citation>
    <scope>NUCLEOTIDE SEQUENCE [LARGE SCALE GENOMIC DNA]</scope>
    <source>
        <strain evidence="11 13">HL-109</strain>
    </source>
</reference>
<evidence type="ECO:0000256" key="1">
    <source>
        <dbReference type="ARBA" id="ARBA00009226"/>
    </source>
</evidence>
<evidence type="ECO:0000256" key="7">
    <source>
        <dbReference type="RuleBase" id="RU362074"/>
    </source>
</evidence>
<evidence type="ECO:0000313" key="13">
    <source>
        <dbReference type="Proteomes" id="UP000182800"/>
    </source>
</evidence>
<keyword evidence="10" id="KW-0969">Cilium</keyword>
<dbReference type="GO" id="GO:0006935">
    <property type="term" value="P:chemotaxis"/>
    <property type="evidence" value="ECO:0007669"/>
    <property type="project" value="UniProtKB-KW"/>
</dbReference>
<dbReference type="GO" id="GO:0071973">
    <property type="term" value="P:bacterial-type flagellum-dependent cell motility"/>
    <property type="evidence" value="ECO:0007669"/>
    <property type="project" value="UniProtKB-UniRule"/>
</dbReference>
<evidence type="ECO:0000256" key="6">
    <source>
        <dbReference type="ARBA" id="ARBA00023136"/>
    </source>
</evidence>
<sequence length="166" mass="17214">MTQKSTTANKSRNAGRKAEAPDNAAALHEAGATEQVTAQQFTAKAAASVADLADEIARDPHAAGFADEAEETLHDAHAGYNLDSIMRIPVSIQVVLGSASMPVANLMKLGRGAVVPLDHRVGEPVDVVVNGRVVARGEVVVVEDDNSRFGVSLTEIVTAQSASAGF</sequence>
<evidence type="ECO:0000256" key="8">
    <source>
        <dbReference type="SAM" id="MobiDB-lite"/>
    </source>
</evidence>
<evidence type="ECO:0000259" key="9">
    <source>
        <dbReference type="Pfam" id="PF01052"/>
    </source>
</evidence>
<comment type="caution">
    <text evidence="10">The sequence shown here is derived from an EMBL/GenBank/DDBJ whole genome shotgun (WGS) entry which is preliminary data.</text>
</comment>
<dbReference type="InterPro" id="IPR012826">
    <property type="entry name" value="FliN"/>
</dbReference>
<keyword evidence="7" id="KW-0975">Bacterial flagellum</keyword>
<dbReference type="Gene3D" id="2.30.330.10">
    <property type="entry name" value="SpoA-like"/>
    <property type="match status" value="1"/>
</dbReference>
<comment type="subcellular location">
    <subcellularLocation>
        <location evidence="7">Cell membrane</location>
        <topology evidence="7">Peripheral membrane protein</topology>
        <orientation evidence="7">Cytoplasmic side</orientation>
    </subcellularLocation>
    <subcellularLocation>
        <location evidence="7">Bacterial flagellum basal body</location>
    </subcellularLocation>
</comment>
<evidence type="ECO:0000256" key="3">
    <source>
        <dbReference type="ARBA" id="ARBA00022475"/>
    </source>
</evidence>
<dbReference type="SUPFAM" id="SSF101801">
    <property type="entry name" value="Surface presentation of antigens (SPOA)"/>
    <property type="match status" value="1"/>
</dbReference>
<feature type="domain" description="Flagellar motor switch protein FliN-like C-terminal" evidence="9">
    <location>
        <begin position="84"/>
        <end position="157"/>
    </location>
</feature>
<accession>A0A0P7XAC1</accession>
<evidence type="ECO:0000313" key="11">
    <source>
        <dbReference type="EMBL" id="SCC78844.1"/>
    </source>
</evidence>
<evidence type="ECO:0000256" key="2">
    <source>
        <dbReference type="ARBA" id="ARBA00021897"/>
    </source>
</evidence>
<keyword evidence="5 7" id="KW-0283">Flagellar rotation</keyword>
<dbReference type="EMBL" id="FMBM01000001">
    <property type="protein sequence ID" value="SCC78844.1"/>
    <property type="molecule type" value="Genomic_DNA"/>
</dbReference>
<dbReference type="GO" id="GO:0003774">
    <property type="term" value="F:cytoskeletal motor activity"/>
    <property type="evidence" value="ECO:0007669"/>
    <property type="project" value="UniProtKB-UniRule"/>
</dbReference>
<protein>
    <recommendedName>
        <fullName evidence="2 7">Flagellar motor switch protein FliN</fullName>
    </recommendedName>
</protein>
<dbReference type="InterPro" id="IPR001543">
    <property type="entry name" value="FliN-like_C"/>
</dbReference>
<evidence type="ECO:0000313" key="10">
    <source>
        <dbReference type="EMBL" id="KPQ12193.1"/>
    </source>
</evidence>
<dbReference type="PANTHER" id="PTHR43484">
    <property type="match status" value="1"/>
</dbReference>
<feature type="compositionally biased region" description="Polar residues" evidence="8">
    <location>
        <begin position="1"/>
        <end position="12"/>
    </location>
</feature>
<reference evidence="10 12" key="1">
    <citation type="submission" date="2015-09" db="EMBL/GenBank/DDBJ databases">
        <title>Identification and resolution of microdiversity through metagenomic sequencing of parallel consortia.</title>
        <authorList>
            <person name="Nelson W.C."/>
            <person name="Romine M.F."/>
            <person name="Lindemann S.R."/>
        </authorList>
    </citation>
    <scope>NUCLEOTIDE SEQUENCE [LARGE SCALE GENOMIC DNA]</scope>
    <source>
        <strain evidence="10">HL-109</strain>
    </source>
</reference>
<keyword evidence="4 7" id="KW-0145">Chemotaxis</keyword>
<dbReference type="PATRIC" id="fig|1653334.4.peg.3252"/>
<dbReference type="InterPro" id="IPR036429">
    <property type="entry name" value="SpoA-like_sf"/>
</dbReference>
<dbReference type="Pfam" id="PF01052">
    <property type="entry name" value="FliMN_C"/>
    <property type="match status" value="1"/>
</dbReference>
<evidence type="ECO:0000313" key="12">
    <source>
        <dbReference type="Proteomes" id="UP000050497"/>
    </source>
</evidence>
<dbReference type="Proteomes" id="UP000050497">
    <property type="component" value="Unassembled WGS sequence"/>
</dbReference>
<organism evidence="10 12">
    <name type="scientific">Saliniramus fredricksonii</name>
    <dbReference type="NCBI Taxonomy" id="1653334"/>
    <lineage>
        <taxon>Bacteria</taxon>
        <taxon>Pseudomonadati</taxon>
        <taxon>Pseudomonadota</taxon>
        <taxon>Alphaproteobacteria</taxon>
        <taxon>Hyphomicrobiales</taxon>
        <taxon>Salinarimonadaceae</taxon>
        <taxon>Saliniramus</taxon>
    </lineage>
</organism>
<dbReference type="STRING" id="1653334.GA0071312_0525"/>
<evidence type="ECO:0000256" key="4">
    <source>
        <dbReference type="ARBA" id="ARBA00022500"/>
    </source>
</evidence>
<dbReference type="GO" id="GO:0009425">
    <property type="term" value="C:bacterial-type flagellum basal body"/>
    <property type="evidence" value="ECO:0007669"/>
    <property type="project" value="UniProtKB-SubCell"/>
</dbReference>
<keyword evidence="10" id="KW-0966">Cell projection</keyword>
<dbReference type="PRINTS" id="PR00956">
    <property type="entry name" value="FLGMOTORFLIN"/>
</dbReference>
<proteinExistence type="inferred from homology"/>
<dbReference type="EMBL" id="LJSX01000003">
    <property type="protein sequence ID" value="KPQ12193.1"/>
    <property type="molecule type" value="Genomic_DNA"/>
</dbReference>
<evidence type="ECO:0000256" key="5">
    <source>
        <dbReference type="ARBA" id="ARBA00022779"/>
    </source>
</evidence>